<protein>
    <submittedName>
        <fullName evidence="4">Retrotrans_gag domain-containing protein</fullName>
    </submittedName>
</protein>
<reference evidence="4" key="1">
    <citation type="submission" date="2016-11" db="UniProtKB">
        <authorList>
            <consortium name="WormBaseParasite"/>
        </authorList>
    </citation>
    <scope>IDENTIFICATION</scope>
</reference>
<dbReference type="InterPro" id="IPR005162">
    <property type="entry name" value="Retrotrans_gag_dom"/>
</dbReference>
<keyword evidence="1" id="KW-0812">Transmembrane</keyword>
<organism evidence="3 4">
    <name type="scientific">Heterorhabditis bacteriophora</name>
    <name type="common">Entomopathogenic nematode worm</name>
    <dbReference type="NCBI Taxonomy" id="37862"/>
    <lineage>
        <taxon>Eukaryota</taxon>
        <taxon>Metazoa</taxon>
        <taxon>Ecdysozoa</taxon>
        <taxon>Nematoda</taxon>
        <taxon>Chromadorea</taxon>
        <taxon>Rhabditida</taxon>
        <taxon>Rhabditina</taxon>
        <taxon>Rhabditomorpha</taxon>
        <taxon>Strongyloidea</taxon>
        <taxon>Heterorhabditidae</taxon>
        <taxon>Heterorhabditis</taxon>
    </lineage>
</organism>
<dbReference type="WBParaSite" id="Hba_00755">
    <property type="protein sequence ID" value="Hba_00755"/>
    <property type="gene ID" value="Hba_00755"/>
</dbReference>
<sequence>MPNVMNATKATTYSYTLNSTKFLCHATPSDFVRTTVVDTNLCEDAPFNFGWTTRKQRSLAHMLFSFVWSFIFQSIPFTRLLPTIIVYVLYLCTFLSCTQVGGTLTPLSGTAHFLLFLTETVNSKSKILPLKWDKDQYLHFISRLLVGRASAWLELADESKLSTWRNLKEAMILEFTSVNVREQARQTLLSATKKTSESMLEFVARIKRLAKLVYDGENDIYVRDFVVRGLPLKLQEKIRHKQIRDRSGIINMMERYEAEHSEGIYT</sequence>
<evidence type="ECO:0000313" key="3">
    <source>
        <dbReference type="Proteomes" id="UP000095283"/>
    </source>
</evidence>
<dbReference type="Proteomes" id="UP000095283">
    <property type="component" value="Unplaced"/>
</dbReference>
<dbReference type="AlphaFoldDB" id="A0A1I7W7Z7"/>
<feature type="transmembrane region" description="Helical" evidence="1">
    <location>
        <begin position="59"/>
        <end position="78"/>
    </location>
</feature>
<accession>A0A1I7W7Z7</accession>
<evidence type="ECO:0000259" key="2">
    <source>
        <dbReference type="Pfam" id="PF03732"/>
    </source>
</evidence>
<name>A0A1I7W7Z7_HETBA</name>
<keyword evidence="1" id="KW-1133">Transmembrane helix</keyword>
<keyword evidence="1" id="KW-0472">Membrane</keyword>
<dbReference type="Pfam" id="PF03732">
    <property type="entry name" value="Retrotrans_gag"/>
    <property type="match status" value="1"/>
</dbReference>
<evidence type="ECO:0000313" key="4">
    <source>
        <dbReference type="WBParaSite" id="Hba_00755"/>
    </source>
</evidence>
<evidence type="ECO:0000256" key="1">
    <source>
        <dbReference type="SAM" id="Phobius"/>
    </source>
</evidence>
<feature type="domain" description="Retrotransposon gag" evidence="2">
    <location>
        <begin position="140"/>
        <end position="230"/>
    </location>
</feature>
<keyword evidence="3" id="KW-1185">Reference proteome</keyword>
<proteinExistence type="predicted"/>